<feature type="compositionally biased region" description="Acidic residues" evidence="1">
    <location>
        <begin position="1"/>
        <end position="30"/>
    </location>
</feature>
<dbReference type="GO" id="GO:0032968">
    <property type="term" value="P:positive regulation of transcription elongation by RNA polymerase II"/>
    <property type="evidence" value="ECO:0007669"/>
    <property type="project" value="TreeGrafter"/>
</dbReference>
<feature type="compositionally biased region" description="Basic and acidic residues" evidence="1">
    <location>
        <begin position="268"/>
        <end position="278"/>
    </location>
</feature>
<dbReference type="Proteomes" id="UP001140453">
    <property type="component" value="Unassembled WGS sequence"/>
</dbReference>
<dbReference type="OrthoDB" id="20844at2759"/>
<gene>
    <name evidence="2" type="ORF">N0V93_003947</name>
</gene>
<sequence>MSDLDDRVDDISDGGGDDLFGDDDGDDASQIEDNPPIPSDDESDPDRARRRSATPDSPHRGGRSQRDLSPEVVEENQLVHSETLFRHGLPKTDGKMQIAKVPNFLRFIPELYNEEAPISDWATKNSLRQIPVNLVRYRRNPQTGDLESNANIYRWSDGSLTVQVGEEHYDIQVKSQIPPPNKAYMADRDANRYIAAAQEGMQQLLTVAHVTEEWAIRPDRQRVEEDTERLREQMGLATGGAREGELIITTTQDPELQKRQAELAEKERIRAQRKRENAQLRVEAGPGGFRKGAASSMGLGDLESGRRAASGRKRGAGGSAKRSRARNDDYDSDDEGQYGQDAYDKHDDFIASSGDEVSEGDDDDILDDGDVEFERERPHAKRQRTEEPSDDADADGEPDDDAPATAGDHSRRRVRRVVSDDDDDE</sequence>
<evidence type="ECO:0000313" key="2">
    <source>
        <dbReference type="EMBL" id="KAJ4394728.1"/>
    </source>
</evidence>
<dbReference type="GO" id="GO:0016593">
    <property type="term" value="C:Cdc73/Paf1 complex"/>
    <property type="evidence" value="ECO:0007669"/>
    <property type="project" value="InterPro"/>
</dbReference>
<accession>A0A9W8Z070</accession>
<feature type="region of interest" description="Disordered" evidence="1">
    <location>
        <begin position="268"/>
        <end position="425"/>
    </location>
</feature>
<dbReference type="GO" id="GO:0006368">
    <property type="term" value="P:transcription elongation by RNA polymerase II"/>
    <property type="evidence" value="ECO:0007669"/>
    <property type="project" value="InterPro"/>
</dbReference>
<dbReference type="Pfam" id="PF04004">
    <property type="entry name" value="Leo1"/>
    <property type="match status" value="1"/>
</dbReference>
<keyword evidence="3" id="KW-1185">Reference proteome</keyword>
<dbReference type="EMBL" id="JAPEVB010000002">
    <property type="protein sequence ID" value="KAJ4394728.1"/>
    <property type="molecule type" value="Genomic_DNA"/>
</dbReference>
<feature type="compositionally biased region" description="Acidic residues" evidence="1">
    <location>
        <begin position="388"/>
        <end position="402"/>
    </location>
</feature>
<dbReference type="PANTHER" id="PTHR23146">
    <property type="entry name" value="LEO1 PROTEIN"/>
    <property type="match status" value="1"/>
</dbReference>
<dbReference type="PANTHER" id="PTHR23146:SF0">
    <property type="entry name" value="RNA POLYMERASE-ASSOCIATED PROTEIN LEO1"/>
    <property type="match status" value="1"/>
</dbReference>
<organism evidence="2 3">
    <name type="scientific">Gnomoniopsis smithogilvyi</name>
    <dbReference type="NCBI Taxonomy" id="1191159"/>
    <lineage>
        <taxon>Eukaryota</taxon>
        <taxon>Fungi</taxon>
        <taxon>Dikarya</taxon>
        <taxon>Ascomycota</taxon>
        <taxon>Pezizomycotina</taxon>
        <taxon>Sordariomycetes</taxon>
        <taxon>Sordariomycetidae</taxon>
        <taxon>Diaporthales</taxon>
        <taxon>Gnomoniaceae</taxon>
        <taxon>Gnomoniopsis</taxon>
    </lineage>
</organism>
<comment type="caution">
    <text evidence="2">The sequence shown here is derived from an EMBL/GenBank/DDBJ whole genome shotgun (WGS) entry which is preliminary data.</text>
</comment>
<dbReference type="InterPro" id="IPR007149">
    <property type="entry name" value="Leo1"/>
</dbReference>
<name>A0A9W8Z070_9PEZI</name>
<proteinExistence type="predicted"/>
<dbReference type="GO" id="GO:1990269">
    <property type="term" value="F:RNA polymerase II C-terminal domain phosphoserine binding"/>
    <property type="evidence" value="ECO:0007669"/>
    <property type="project" value="TreeGrafter"/>
</dbReference>
<protein>
    <recommendedName>
        <fullName evidence="4">RNA polymerase-associated protein LEO1</fullName>
    </recommendedName>
</protein>
<evidence type="ECO:0000313" key="3">
    <source>
        <dbReference type="Proteomes" id="UP001140453"/>
    </source>
</evidence>
<dbReference type="AlphaFoldDB" id="A0A9W8Z070"/>
<feature type="compositionally biased region" description="Acidic residues" evidence="1">
    <location>
        <begin position="356"/>
        <end position="371"/>
    </location>
</feature>
<feature type="region of interest" description="Disordered" evidence="1">
    <location>
        <begin position="1"/>
        <end position="73"/>
    </location>
</feature>
<feature type="compositionally biased region" description="Basic and acidic residues" evidence="1">
    <location>
        <begin position="372"/>
        <end position="387"/>
    </location>
</feature>
<reference evidence="2" key="1">
    <citation type="submission" date="2022-10" db="EMBL/GenBank/DDBJ databases">
        <title>Tapping the CABI collections for fungal endophytes: first genome assemblies for Collariella, Neodidymelliopsis, Ascochyta clinopodiicola, Didymella pomorum, Didymosphaeria variabile, Neocosmospora piperis and Neocucurbitaria cava.</title>
        <authorList>
            <person name="Hill R."/>
        </authorList>
    </citation>
    <scope>NUCLEOTIDE SEQUENCE</scope>
    <source>
        <strain evidence="2">IMI 355082</strain>
    </source>
</reference>
<evidence type="ECO:0008006" key="4">
    <source>
        <dbReference type="Google" id="ProtNLM"/>
    </source>
</evidence>
<evidence type="ECO:0000256" key="1">
    <source>
        <dbReference type="SAM" id="MobiDB-lite"/>
    </source>
</evidence>